<dbReference type="STRING" id="642227.HA49_14540"/>
<dbReference type="GO" id="GO:0003700">
    <property type="term" value="F:DNA-binding transcription factor activity"/>
    <property type="evidence" value="ECO:0007669"/>
    <property type="project" value="TreeGrafter"/>
</dbReference>
<dbReference type="InterPro" id="IPR029016">
    <property type="entry name" value="GAF-like_dom_sf"/>
</dbReference>
<dbReference type="InterPro" id="IPR036388">
    <property type="entry name" value="WH-like_DNA-bd_sf"/>
</dbReference>
<dbReference type="AlphaFoldDB" id="A0A095T5Q0"/>
<dbReference type="PROSITE" id="PS51078">
    <property type="entry name" value="ICLR_ED"/>
    <property type="match status" value="1"/>
</dbReference>
<dbReference type="InterPro" id="IPR014757">
    <property type="entry name" value="Tscrpt_reg_IclR_C"/>
</dbReference>
<dbReference type="Pfam" id="PF09339">
    <property type="entry name" value="HTH_IclR"/>
    <property type="match status" value="1"/>
</dbReference>
<reference evidence="6" key="1">
    <citation type="submission" date="2014-12" db="EMBL/GenBank/DDBJ databases">
        <title>The draft genome of the Tatumella morbirosei type strain, LMG23360T isolated from pineapple rot.</title>
        <authorList>
            <person name="Smits T.H."/>
            <person name="Palmer M."/>
            <person name="Venter S.N."/>
            <person name="Duffy B."/>
            <person name="Steenkamp E.T."/>
            <person name="Chan W.Y."/>
            <person name="Coutinho T.A."/>
            <person name="Coetzee M.P."/>
            <person name="De Maayer P."/>
        </authorList>
    </citation>
    <scope>NUCLEOTIDE SEQUENCE [LARGE SCALE GENOMIC DNA]</scope>
    <source>
        <strain evidence="6">LMG 23360</strain>
    </source>
</reference>
<dbReference type="Gene3D" id="1.10.10.10">
    <property type="entry name" value="Winged helix-like DNA-binding domain superfamily/Winged helix DNA-binding domain"/>
    <property type="match status" value="1"/>
</dbReference>
<dbReference type="SUPFAM" id="SSF46785">
    <property type="entry name" value="Winged helix' DNA-binding domain"/>
    <property type="match status" value="1"/>
</dbReference>
<accession>A0A095T5Q0</accession>
<proteinExistence type="predicted"/>
<evidence type="ECO:0000313" key="6">
    <source>
        <dbReference type="EMBL" id="KGD72012.1"/>
    </source>
</evidence>
<dbReference type="PANTHER" id="PTHR30136:SF35">
    <property type="entry name" value="HTH-TYPE TRANSCRIPTIONAL REGULATOR RV1719"/>
    <property type="match status" value="1"/>
</dbReference>
<keyword evidence="1" id="KW-0805">Transcription regulation</keyword>
<protein>
    <submittedName>
        <fullName evidence="6">IclR family transcriptional regulator</fullName>
    </submittedName>
</protein>
<dbReference type="Gene3D" id="3.30.450.40">
    <property type="match status" value="1"/>
</dbReference>
<dbReference type="SMART" id="SM00346">
    <property type="entry name" value="HTH_ICLR"/>
    <property type="match status" value="1"/>
</dbReference>
<keyword evidence="3" id="KW-0804">Transcription</keyword>
<dbReference type="Pfam" id="PF01614">
    <property type="entry name" value="IclR_C"/>
    <property type="match status" value="1"/>
</dbReference>
<comment type="caution">
    <text evidence="6">The sequence shown here is derived from an EMBL/GenBank/DDBJ whole genome shotgun (WGS) entry which is preliminary data.</text>
</comment>
<feature type="domain" description="IclR-ED" evidence="5">
    <location>
        <begin position="73"/>
        <end position="256"/>
    </location>
</feature>
<dbReference type="PROSITE" id="PS51077">
    <property type="entry name" value="HTH_ICLR"/>
    <property type="match status" value="1"/>
</dbReference>
<organism evidence="6 7">
    <name type="scientific">Tatumella morbirosei</name>
    <dbReference type="NCBI Taxonomy" id="642227"/>
    <lineage>
        <taxon>Bacteria</taxon>
        <taxon>Pseudomonadati</taxon>
        <taxon>Pseudomonadota</taxon>
        <taxon>Gammaproteobacteria</taxon>
        <taxon>Enterobacterales</taxon>
        <taxon>Erwiniaceae</taxon>
        <taxon>Tatumella</taxon>
    </lineage>
</organism>
<dbReference type="SUPFAM" id="SSF55781">
    <property type="entry name" value="GAF domain-like"/>
    <property type="match status" value="1"/>
</dbReference>
<name>A0A095T5Q0_9GAMM</name>
<dbReference type="InterPro" id="IPR005471">
    <property type="entry name" value="Tscrpt_reg_IclR_N"/>
</dbReference>
<evidence type="ECO:0000313" key="7">
    <source>
        <dbReference type="Proteomes" id="UP000029577"/>
    </source>
</evidence>
<dbReference type="GO" id="GO:0003677">
    <property type="term" value="F:DNA binding"/>
    <property type="evidence" value="ECO:0007669"/>
    <property type="project" value="UniProtKB-KW"/>
</dbReference>
<evidence type="ECO:0000256" key="2">
    <source>
        <dbReference type="ARBA" id="ARBA00023125"/>
    </source>
</evidence>
<dbReference type="EMBL" id="JPKR02000003">
    <property type="protein sequence ID" value="KGD72012.1"/>
    <property type="molecule type" value="Genomic_DNA"/>
</dbReference>
<evidence type="ECO:0000259" key="5">
    <source>
        <dbReference type="PROSITE" id="PS51078"/>
    </source>
</evidence>
<feature type="domain" description="HTH iclR-type" evidence="4">
    <location>
        <begin position="11"/>
        <end position="72"/>
    </location>
</feature>
<dbReference type="eggNOG" id="COG1414">
    <property type="taxonomic scope" value="Bacteria"/>
</dbReference>
<keyword evidence="2" id="KW-0238">DNA-binding</keyword>
<sequence length="260" mass="27966">MSAEEKPGVTVPALRRSVQILDLISQSPSPLSFTQIVSQLGLPKSSVHGLCAALVDEGMLIRNSDGTYRVGSRIMSWANAFLCQTDLVEEFQRLLQGRNELREFTVTLTVLDDCQVVYIACSNSKAALGFTFSIGMRLPAPFTATGKAILSTLSDEEICRRFADRWPEPLTSHSVDSVNALTAELAHVRGCGYSIDNGQIREGMLCIGAPVRDFSGQAVAGLAVSLLQQEAGPHTIDTIGKKLLEIASSLSARLGGDVNR</sequence>
<evidence type="ECO:0000256" key="3">
    <source>
        <dbReference type="ARBA" id="ARBA00023163"/>
    </source>
</evidence>
<dbReference type="Proteomes" id="UP000029577">
    <property type="component" value="Unassembled WGS sequence"/>
</dbReference>
<dbReference type="InterPro" id="IPR050707">
    <property type="entry name" value="HTH_MetabolicPath_Reg"/>
</dbReference>
<dbReference type="InterPro" id="IPR036390">
    <property type="entry name" value="WH_DNA-bd_sf"/>
</dbReference>
<evidence type="ECO:0000259" key="4">
    <source>
        <dbReference type="PROSITE" id="PS51077"/>
    </source>
</evidence>
<keyword evidence="7" id="KW-1185">Reference proteome</keyword>
<gene>
    <name evidence="6" type="ORF">HA49_14540</name>
</gene>
<dbReference type="PANTHER" id="PTHR30136">
    <property type="entry name" value="HELIX-TURN-HELIX TRANSCRIPTIONAL REGULATOR, ICLR FAMILY"/>
    <property type="match status" value="1"/>
</dbReference>
<evidence type="ECO:0000256" key="1">
    <source>
        <dbReference type="ARBA" id="ARBA00023015"/>
    </source>
</evidence>
<dbReference type="GO" id="GO:0045892">
    <property type="term" value="P:negative regulation of DNA-templated transcription"/>
    <property type="evidence" value="ECO:0007669"/>
    <property type="project" value="TreeGrafter"/>
</dbReference>